<accession>A0A8J3U2H4</accession>
<keyword evidence="3" id="KW-0731">Sigma factor</keyword>
<dbReference type="InterPro" id="IPR013249">
    <property type="entry name" value="RNA_pol_sigma70_r4_t2"/>
</dbReference>
<evidence type="ECO:0000313" key="8">
    <source>
        <dbReference type="Proteomes" id="UP000622547"/>
    </source>
</evidence>
<feature type="domain" description="RNA polymerase sigma factor 70 region 4 type 2" evidence="6">
    <location>
        <begin position="258"/>
        <end position="310"/>
    </location>
</feature>
<gene>
    <name evidence="7" type="ORF">Pph01_20190</name>
</gene>
<keyword evidence="8" id="KW-1185">Reference proteome</keyword>
<dbReference type="InterPro" id="IPR036388">
    <property type="entry name" value="WH-like_DNA-bd_sf"/>
</dbReference>
<dbReference type="GO" id="GO:0016987">
    <property type="term" value="F:sigma factor activity"/>
    <property type="evidence" value="ECO:0007669"/>
    <property type="project" value="UniProtKB-KW"/>
</dbReference>
<keyword evidence="4" id="KW-0804">Transcription</keyword>
<dbReference type="RefSeq" id="WP_204072735.1">
    <property type="nucleotide sequence ID" value="NZ_BAABHI010000037.1"/>
</dbReference>
<organism evidence="7 8">
    <name type="scientific">Planotetraspora phitsanulokensis</name>
    <dbReference type="NCBI Taxonomy" id="575192"/>
    <lineage>
        <taxon>Bacteria</taxon>
        <taxon>Bacillati</taxon>
        <taxon>Actinomycetota</taxon>
        <taxon>Actinomycetes</taxon>
        <taxon>Streptosporangiales</taxon>
        <taxon>Streptosporangiaceae</taxon>
        <taxon>Planotetraspora</taxon>
    </lineage>
</organism>
<dbReference type="GO" id="GO:0003677">
    <property type="term" value="F:DNA binding"/>
    <property type="evidence" value="ECO:0007669"/>
    <property type="project" value="InterPro"/>
</dbReference>
<comment type="similarity">
    <text evidence="1">Belongs to the sigma-70 factor family. ECF subfamily.</text>
</comment>
<dbReference type="SUPFAM" id="SSF88659">
    <property type="entry name" value="Sigma3 and sigma4 domains of RNA polymerase sigma factors"/>
    <property type="match status" value="1"/>
</dbReference>
<evidence type="ECO:0000313" key="7">
    <source>
        <dbReference type="EMBL" id="GII37016.1"/>
    </source>
</evidence>
<dbReference type="Pfam" id="PF08281">
    <property type="entry name" value="Sigma70_r4_2"/>
    <property type="match status" value="1"/>
</dbReference>
<evidence type="ECO:0000256" key="3">
    <source>
        <dbReference type="ARBA" id="ARBA00023082"/>
    </source>
</evidence>
<dbReference type="Proteomes" id="UP000622547">
    <property type="component" value="Unassembled WGS sequence"/>
</dbReference>
<dbReference type="Gene3D" id="1.10.10.10">
    <property type="entry name" value="Winged helix-like DNA-binding domain superfamily/Winged helix DNA-binding domain"/>
    <property type="match status" value="1"/>
</dbReference>
<dbReference type="InterPro" id="IPR013324">
    <property type="entry name" value="RNA_pol_sigma_r3/r4-like"/>
</dbReference>
<sequence length="328" mass="36331">MSMAHLAQPSPDRTALDSEVDGPGQGGVSVDGDIEDLAESEEGAQLLLVEAITEVDIDRVEQEYASEAEVEDEAQRRARLANDHKIVLAIQADLAAGGRDLFKRAVDPLAQYALPILRRWLSSGEIFAKVNEIRERANQTRARSGRGPLPLIRRSDADWGWLGKEKDLVFDLLVEGVERFRRTVQAGQWDPSRGASLKTYFVGACLVGFDKVYRQRRTERALHRAVVRAGSSDDLAVIEPFALTRSGRGPEAQVILRDQVDRVLAKIPDLQMRDVLVYRAQGYTQREAAERSGLSEKAAEGRLARLRKQLARENTAPGTHADSDGAER</sequence>
<dbReference type="GO" id="GO:0006352">
    <property type="term" value="P:DNA-templated transcription initiation"/>
    <property type="evidence" value="ECO:0007669"/>
    <property type="project" value="InterPro"/>
</dbReference>
<evidence type="ECO:0000256" key="5">
    <source>
        <dbReference type="SAM" id="MobiDB-lite"/>
    </source>
</evidence>
<keyword evidence="2" id="KW-0805">Transcription regulation</keyword>
<comment type="caution">
    <text evidence="7">The sequence shown here is derived from an EMBL/GenBank/DDBJ whole genome shotgun (WGS) entry which is preliminary data.</text>
</comment>
<protein>
    <recommendedName>
        <fullName evidence="6">RNA polymerase sigma factor 70 region 4 type 2 domain-containing protein</fullName>
    </recommendedName>
</protein>
<feature type="region of interest" description="Disordered" evidence="5">
    <location>
        <begin position="309"/>
        <end position="328"/>
    </location>
</feature>
<dbReference type="EMBL" id="BOOP01000008">
    <property type="protein sequence ID" value="GII37016.1"/>
    <property type="molecule type" value="Genomic_DNA"/>
</dbReference>
<name>A0A8J3U2H4_9ACTN</name>
<evidence type="ECO:0000256" key="4">
    <source>
        <dbReference type="ARBA" id="ARBA00023163"/>
    </source>
</evidence>
<evidence type="ECO:0000259" key="6">
    <source>
        <dbReference type="Pfam" id="PF08281"/>
    </source>
</evidence>
<evidence type="ECO:0000256" key="2">
    <source>
        <dbReference type="ARBA" id="ARBA00023015"/>
    </source>
</evidence>
<dbReference type="AlphaFoldDB" id="A0A8J3U2H4"/>
<evidence type="ECO:0000256" key="1">
    <source>
        <dbReference type="ARBA" id="ARBA00010641"/>
    </source>
</evidence>
<reference evidence="7 8" key="1">
    <citation type="submission" date="2021-01" db="EMBL/GenBank/DDBJ databases">
        <title>Whole genome shotgun sequence of Planotetraspora phitsanulokensis NBRC 104273.</title>
        <authorList>
            <person name="Komaki H."/>
            <person name="Tamura T."/>
        </authorList>
    </citation>
    <scope>NUCLEOTIDE SEQUENCE [LARGE SCALE GENOMIC DNA]</scope>
    <source>
        <strain evidence="7 8">NBRC 104273</strain>
    </source>
</reference>
<feature type="region of interest" description="Disordered" evidence="5">
    <location>
        <begin position="1"/>
        <end position="33"/>
    </location>
</feature>
<proteinExistence type="inferred from homology"/>